<proteinExistence type="predicted"/>
<reference evidence="1" key="1">
    <citation type="submission" date="2020-03" db="EMBL/GenBank/DDBJ databases">
        <authorList>
            <person name="Weist P."/>
        </authorList>
    </citation>
    <scope>NUCLEOTIDE SEQUENCE</scope>
</reference>
<accession>A0A9N7U9F2</accession>
<comment type="caution">
    <text evidence="1">The sequence shown here is derived from an EMBL/GenBank/DDBJ whole genome shotgun (WGS) entry which is preliminary data.</text>
</comment>
<sequence>MSSVGSGAKVLKIHEQQQTRLSCLKQREWIHPTWTVTSRRTIRWFIPLPGDEDESENTDVTSLALGYGPT</sequence>
<evidence type="ECO:0000313" key="2">
    <source>
        <dbReference type="Proteomes" id="UP001153269"/>
    </source>
</evidence>
<dbReference type="AlphaFoldDB" id="A0A9N7U9F2"/>
<protein>
    <submittedName>
        <fullName evidence="1">Uncharacterized protein</fullName>
    </submittedName>
</protein>
<evidence type="ECO:0000313" key="1">
    <source>
        <dbReference type="EMBL" id="CAB1426119.1"/>
    </source>
</evidence>
<dbReference type="EMBL" id="CADEAL010000859">
    <property type="protein sequence ID" value="CAB1426119.1"/>
    <property type="molecule type" value="Genomic_DNA"/>
</dbReference>
<name>A0A9N7U9F2_PLEPL</name>
<organism evidence="1 2">
    <name type="scientific">Pleuronectes platessa</name>
    <name type="common">European plaice</name>
    <dbReference type="NCBI Taxonomy" id="8262"/>
    <lineage>
        <taxon>Eukaryota</taxon>
        <taxon>Metazoa</taxon>
        <taxon>Chordata</taxon>
        <taxon>Craniata</taxon>
        <taxon>Vertebrata</taxon>
        <taxon>Euteleostomi</taxon>
        <taxon>Actinopterygii</taxon>
        <taxon>Neopterygii</taxon>
        <taxon>Teleostei</taxon>
        <taxon>Neoteleostei</taxon>
        <taxon>Acanthomorphata</taxon>
        <taxon>Carangaria</taxon>
        <taxon>Pleuronectiformes</taxon>
        <taxon>Pleuronectoidei</taxon>
        <taxon>Pleuronectidae</taxon>
        <taxon>Pleuronectes</taxon>
    </lineage>
</organism>
<dbReference type="Proteomes" id="UP001153269">
    <property type="component" value="Unassembled WGS sequence"/>
</dbReference>
<keyword evidence="2" id="KW-1185">Reference proteome</keyword>
<gene>
    <name evidence="1" type="ORF">PLEPLA_LOCUS14053</name>
</gene>